<dbReference type="Proteomes" id="UP000616769">
    <property type="component" value="Unassembled WGS sequence"/>
</dbReference>
<dbReference type="EMBL" id="JXLN01012231">
    <property type="protein sequence ID" value="KPM08184.1"/>
    <property type="molecule type" value="Genomic_DNA"/>
</dbReference>
<evidence type="ECO:0000313" key="1">
    <source>
        <dbReference type="EMBL" id="KPM08184.1"/>
    </source>
</evidence>
<dbReference type="AlphaFoldDB" id="A0A132AB31"/>
<reference evidence="1 2" key="1">
    <citation type="journal article" date="2015" name="Parasit. Vectors">
        <title>Draft genome of the scabies mite.</title>
        <authorList>
            <person name="Rider S.D.Jr."/>
            <person name="Morgan M.S."/>
            <person name="Arlian L.G."/>
        </authorList>
    </citation>
    <scope>NUCLEOTIDE SEQUENCE [LARGE SCALE GENOMIC DNA]</scope>
    <source>
        <strain evidence="1">Arlian Lab</strain>
    </source>
</reference>
<organism evidence="1 2">
    <name type="scientific">Sarcoptes scabiei</name>
    <name type="common">Itch mite</name>
    <name type="synonym">Acarus scabiei</name>
    <dbReference type="NCBI Taxonomy" id="52283"/>
    <lineage>
        <taxon>Eukaryota</taxon>
        <taxon>Metazoa</taxon>
        <taxon>Ecdysozoa</taxon>
        <taxon>Arthropoda</taxon>
        <taxon>Chelicerata</taxon>
        <taxon>Arachnida</taxon>
        <taxon>Acari</taxon>
        <taxon>Acariformes</taxon>
        <taxon>Sarcoptiformes</taxon>
        <taxon>Astigmata</taxon>
        <taxon>Psoroptidia</taxon>
        <taxon>Sarcoptoidea</taxon>
        <taxon>Sarcoptidae</taxon>
        <taxon>Sarcoptinae</taxon>
        <taxon>Sarcoptes</taxon>
    </lineage>
</organism>
<protein>
    <submittedName>
        <fullName evidence="1">Uncharacterized protein</fullName>
    </submittedName>
</protein>
<dbReference type="VEuPathDB" id="VectorBase:SSCA003506"/>
<comment type="caution">
    <text evidence="1">The sequence shown here is derived from an EMBL/GenBank/DDBJ whole genome shotgun (WGS) entry which is preliminary data.</text>
</comment>
<proteinExistence type="predicted"/>
<evidence type="ECO:0000313" key="2">
    <source>
        <dbReference type="Proteomes" id="UP000616769"/>
    </source>
</evidence>
<accession>A0A132AB31</accession>
<name>A0A132AB31_SARSC</name>
<gene>
    <name evidence="1" type="ORF">QR98_0066980</name>
</gene>
<sequence length="75" mass="8534">MDEERGGTLSKEDDIVDCVDDEIVPTLSLAKYIDSTEELLNESFNSSRLANVLFDNEFEEKLPELDRCSKKSFIS</sequence>